<dbReference type="KEGG" id="des:DSOUD_1390"/>
<proteinExistence type="inferred from homology"/>
<dbReference type="InterPro" id="IPR050155">
    <property type="entry name" value="HAD-like_hydrolase_sf"/>
</dbReference>
<dbReference type="Proteomes" id="UP000057158">
    <property type="component" value="Chromosome"/>
</dbReference>
<comment type="pathway">
    <text evidence="2">Organic acid metabolism; glycolate biosynthesis; glycolate from 2-phosphoglycolate: step 1/1.</text>
</comment>
<evidence type="ECO:0000256" key="1">
    <source>
        <dbReference type="ARBA" id="ARBA00000830"/>
    </source>
</evidence>
<dbReference type="GO" id="GO:0005829">
    <property type="term" value="C:cytosol"/>
    <property type="evidence" value="ECO:0007669"/>
    <property type="project" value="TreeGrafter"/>
</dbReference>
<sequence length="207" mass="22178">MKGISGIIYDCDGVLFESRQANLDYYNAVLTHLGEPAVTAAEKERAHLCHTAASPKVFEVLLGPERTPEALSYAATLDFRRFIPGMTPEPGMAEALGTLSGRYPLAVATNRGTSMVEVLAHFGLSAYFSTVVTSRDVVFPKPHPEMLLLAAKRLGLETGELLFVGDSELDREAAGSAGIRFAAYGERTTGEFRVSGHAELATLLMGG</sequence>
<dbReference type="PATRIC" id="fig|1603606.3.peg.1518"/>
<comment type="similarity">
    <text evidence="3">Belongs to the HAD-like hydrolase superfamily. CbbY/CbbZ/Gph/YieH family.</text>
</comment>
<dbReference type="EMBL" id="CP010802">
    <property type="protein sequence ID" value="ALC16170.1"/>
    <property type="molecule type" value="Genomic_DNA"/>
</dbReference>
<evidence type="ECO:0000256" key="4">
    <source>
        <dbReference type="ARBA" id="ARBA00013078"/>
    </source>
</evidence>
<dbReference type="InterPro" id="IPR036412">
    <property type="entry name" value="HAD-like_sf"/>
</dbReference>
<reference evidence="5 6" key="1">
    <citation type="submission" date="2015-07" db="EMBL/GenBank/DDBJ databases">
        <title>Isolation and Genomic Characterization of a Novel Halophilic Metal-Reducing Deltaproteobacterium from the Deep Subsurface.</title>
        <authorList>
            <person name="Badalamenti J.P."/>
            <person name="Summers Z.M."/>
            <person name="Gralnick J.A."/>
            <person name="Bond D.R."/>
        </authorList>
    </citation>
    <scope>NUCLEOTIDE SEQUENCE [LARGE SCALE GENOMIC DNA]</scope>
    <source>
        <strain evidence="5 6">WTL</strain>
    </source>
</reference>
<dbReference type="Pfam" id="PF13419">
    <property type="entry name" value="HAD_2"/>
    <property type="match status" value="1"/>
</dbReference>
<dbReference type="GO" id="GO:0008967">
    <property type="term" value="F:phosphoglycolate phosphatase activity"/>
    <property type="evidence" value="ECO:0007669"/>
    <property type="project" value="UniProtKB-EC"/>
</dbReference>
<protein>
    <recommendedName>
        <fullName evidence="4">phosphoglycolate phosphatase</fullName>
        <ecNumber evidence="4">3.1.3.18</ecNumber>
    </recommendedName>
</protein>
<keyword evidence="6" id="KW-1185">Reference proteome</keyword>
<dbReference type="PANTHER" id="PTHR43434:SF1">
    <property type="entry name" value="PHOSPHOGLYCOLATE PHOSPHATASE"/>
    <property type="match status" value="1"/>
</dbReference>
<evidence type="ECO:0000313" key="5">
    <source>
        <dbReference type="EMBL" id="ALC16170.1"/>
    </source>
</evidence>
<dbReference type="InterPro" id="IPR041492">
    <property type="entry name" value="HAD_2"/>
</dbReference>
<dbReference type="EC" id="3.1.3.18" evidence="4"/>
<dbReference type="STRING" id="1603606.DSOUD_1390"/>
<dbReference type="Gene3D" id="3.40.50.1000">
    <property type="entry name" value="HAD superfamily/HAD-like"/>
    <property type="match status" value="1"/>
</dbReference>
<dbReference type="AlphaFoldDB" id="A0A0M4DHB7"/>
<dbReference type="PANTHER" id="PTHR43434">
    <property type="entry name" value="PHOSPHOGLYCOLATE PHOSPHATASE"/>
    <property type="match status" value="1"/>
</dbReference>
<comment type="catalytic activity">
    <reaction evidence="1">
        <text>2-phosphoglycolate + H2O = glycolate + phosphate</text>
        <dbReference type="Rhea" id="RHEA:14369"/>
        <dbReference type="ChEBI" id="CHEBI:15377"/>
        <dbReference type="ChEBI" id="CHEBI:29805"/>
        <dbReference type="ChEBI" id="CHEBI:43474"/>
        <dbReference type="ChEBI" id="CHEBI:58033"/>
        <dbReference type="EC" id="3.1.3.18"/>
    </reaction>
</comment>
<organism evidence="5 6">
    <name type="scientific">Desulfuromonas soudanensis</name>
    <dbReference type="NCBI Taxonomy" id="1603606"/>
    <lineage>
        <taxon>Bacteria</taxon>
        <taxon>Pseudomonadati</taxon>
        <taxon>Thermodesulfobacteriota</taxon>
        <taxon>Desulfuromonadia</taxon>
        <taxon>Desulfuromonadales</taxon>
        <taxon>Desulfuromonadaceae</taxon>
        <taxon>Desulfuromonas</taxon>
    </lineage>
</organism>
<dbReference type="SFLD" id="SFLDS00003">
    <property type="entry name" value="Haloacid_Dehalogenase"/>
    <property type="match status" value="1"/>
</dbReference>
<dbReference type="InterPro" id="IPR006439">
    <property type="entry name" value="HAD-SF_hydro_IA"/>
</dbReference>
<evidence type="ECO:0000256" key="3">
    <source>
        <dbReference type="ARBA" id="ARBA00006171"/>
    </source>
</evidence>
<dbReference type="PRINTS" id="PR00413">
    <property type="entry name" value="HADHALOGNASE"/>
</dbReference>
<evidence type="ECO:0000313" key="6">
    <source>
        <dbReference type="Proteomes" id="UP000057158"/>
    </source>
</evidence>
<dbReference type="InterPro" id="IPR023198">
    <property type="entry name" value="PGP-like_dom2"/>
</dbReference>
<dbReference type="InterPro" id="IPR023214">
    <property type="entry name" value="HAD_sf"/>
</dbReference>
<evidence type="ECO:0000256" key="2">
    <source>
        <dbReference type="ARBA" id="ARBA00004818"/>
    </source>
</evidence>
<dbReference type="OrthoDB" id="9793014at2"/>
<name>A0A0M4DHB7_9BACT</name>
<dbReference type="SFLD" id="SFLDG01129">
    <property type="entry name" value="C1.5:_HAD__Beta-PGM__Phosphata"/>
    <property type="match status" value="1"/>
</dbReference>
<dbReference type="Gene3D" id="1.10.150.240">
    <property type="entry name" value="Putative phosphatase, domain 2"/>
    <property type="match status" value="1"/>
</dbReference>
<dbReference type="NCBIfam" id="TIGR01549">
    <property type="entry name" value="HAD-SF-IA-v1"/>
    <property type="match status" value="1"/>
</dbReference>
<dbReference type="GO" id="GO:0006281">
    <property type="term" value="P:DNA repair"/>
    <property type="evidence" value="ECO:0007669"/>
    <property type="project" value="TreeGrafter"/>
</dbReference>
<dbReference type="SUPFAM" id="SSF56784">
    <property type="entry name" value="HAD-like"/>
    <property type="match status" value="1"/>
</dbReference>
<dbReference type="NCBIfam" id="TIGR01509">
    <property type="entry name" value="HAD-SF-IA-v3"/>
    <property type="match status" value="1"/>
</dbReference>
<dbReference type="RefSeq" id="WP_053550309.1">
    <property type="nucleotide sequence ID" value="NZ_CP010802.1"/>
</dbReference>
<accession>A0A0M4DHB7</accession>
<gene>
    <name evidence="5" type="ORF">DSOUD_1390</name>
</gene>